<feature type="region of interest" description="Disordered" evidence="1">
    <location>
        <begin position="95"/>
        <end position="124"/>
    </location>
</feature>
<proteinExistence type="predicted"/>
<feature type="compositionally biased region" description="Polar residues" evidence="1">
    <location>
        <begin position="104"/>
        <end position="118"/>
    </location>
</feature>
<keyword evidence="3" id="KW-1185">Reference proteome</keyword>
<dbReference type="AlphaFoldDB" id="A0A914HA95"/>
<evidence type="ECO:0000313" key="4">
    <source>
        <dbReference type="WBParaSite" id="Gr19_v10_g14715.t1"/>
    </source>
</evidence>
<accession>A0A914HA95</accession>
<organism evidence="3 4">
    <name type="scientific">Globodera rostochiensis</name>
    <name type="common">Golden nematode worm</name>
    <name type="synonym">Heterodera rostochiensis</name>
    <dbReference type="NCBI Taxonomy" id="31243"/>
    <lineage>
        <taxon>Eukaryota</taxon>
        <taxon>Metazoa</taxon>
        <taxon>Ecdysozoa</taxon>
        <taxon>Nematoda</taxon>
        <taxon>Chromadorea</taxon>
        <taxon>Rhabditida</taxon>
        <taxon>Tylenchina</taxon>
        <taxon>Tylenchomorpha</taxon>
        <taxon>Tylenchoidea</taxon>
        <taxon>Heteroderidae</taxon>
        <taxon>Heteroderinae</taxon>
        <taxon>Globodera</taxon>
    </lineage>
</organism>
<feature type="compositionally biased region" description="Polar residues" evidence="1">
    <location>
        <begin position="284"/>
        <end position="298"/>
    </location>
</feature>
<protein>
    <submittedName>
        <fullName evidence="4">Uncharacterized protein</fullName>
    </submittedName>
</protein>
<feature type="compositionally biased region" description="Polar residues" evidence="1">
    <location>
        <begin position="215"/>
        <end position="225"/>
    </location>
</feature>
<feature type="signal peptide" evidence="2">
    <location>
        <begin position="1"/>
        <end position="20"/>
    </location>
</feature>
<sequence length="325" mass="34931">MRSNIIVHLLLLVILAFCYGMDNETEPNDFQSFVNRDIRINATNSGSLTAPPPANFYNWVGTHVQMAIDQLSDTTYVNSDNGHFKSIVQTLTSQPKATPGLAKTSDSFQQPESASFQPQLRPDQLTWMKKDKPKATPGLAETSSQQRESTIALIRSLINTKTHLKPNSGPSTAPIMPAQNSAMLYNSTGRTSMPMSHHQSSGTNFFMADTNNSRSFVQQNSTGNNDLGGSGPLQSRGTTADGEKKRNKKGKHQQHVRASSSNSAAAGVHNSSSFTSNNNHNYSMGSQPFPTAHGQSSAALALPGDAGGTLTAFQSNQSSSNATMH</sequence>
<evidence type="ECO:0000313" key="3">
    <source>
        <dbReference type="Proteomes" id="UP000887572"/>
    </source>
</evidence>
<keyword evidence="2" id="KW-0732">Signal</keyword>
<name>A0A914HA95_GLORO</name>
<evidence type="ECO:0000256" key="2">
    <source>
        <dbReference type="SAM" id="SignalP"/>
    </source>
</evidence>
<dbReference type="WBParaSite" id="Gr19_v10_g14715.t1">
    <property type="protein sequence ID" value="Gr19_v10_g14715.t1"/>
    <property type="gene ID" value="Gr19_v10_g14715"/>
</dbReference>
<feature type="region of interest" description="Disordered" evidence="1">
    <location>
        <begin position="215"/>
        <end position="303"/>
    </location>
</feature>
<reference evidence="4" key="1">
    <citation type="submission" date="2022-11" db="UniProtKB">
        <authorList>
            <consortium name="WormBaseParasite"/>
        </authorList>
    </citation>
    <scope>IDENTIFICATION</scope>
</reference>
<feature type="chain" id="PRO_5036928420" evidence="2">
    <location>
        <begin position="21"/>
        <end position="325"/>
    </location>
</feature>
<feature type="compositionally biased region" description="Basic residues" evidence="1">
    <location>
        <begin position="245"/>
        <end position="255"/>
    </location>
</feature>
<dbReference type="Proteomes" id="UP000887572">
    <property type="component" value="Unplaced"/>
</dbReference>
<evidence type="ECO:0000256" key="1">
    <source>
        <dbReference type="SAM" id="MobiDB-lite"/>
    </source>
</evidence>
<feature type="compositionally biased region" description="Low complexity" evidence="1">
    <location>
        <begin position="270"/>
        <end position="283"/>
    </location>
</feature>